<evidence type="ECO:0000256" key="5">
    <source>
        <dbReference type="ARBA" id="ARBA00022723"/>
    </source>
</evidence>
<keyword evidence="5" id="KW-0479">Metal-binding</keyword>
<dbReference type="InterPro" id="IPR052433">
    <property type="entry name" value="X-Pro_dipept-like"/>
</dbReference>
<proteinExistence type="inferred from homology"/>
<evidence type="ECO:0000259" key="8">
    <source>
        <dbReference type="SMART" id="SM01011"/>
    </source>
</evidence>
<comment type="catalytic activity">
    <reaction evidence="1">
        <text>Release of any N-terminal amino acid, including proline, that is linked to proline, even from a dipeptide or tripeptide.</text>
        <dbReference type="EC" id="3.4.11.9"/>
    </reaction>
</comment>
<evidence type="ECO:0000256" key="7">
    <source>
        <dbReference type="ARBA" id="ARBA00023211"/>
    </source>
</evidence>
<accession>A0A2T5C4K3</accession>
<dbReference type="Pfam" id="PF05195">
    <property type="entry name" value="AMP_N"/>
    <property type="match status" value="1"/>
</dbReference>
<dbReference type="GO" id="GO:0070006">
    <property type="term" value="F:metalloaminopeptidase activity"/>
    <property type="evidence" value="ECO:0007669"/>
    <property type="project" value="InterPro"/>
</dbReference>
<reference evidence="9 10" key="1">
    <citation type="submission" date="2018-04" db="EMBL/GenBank/DDBJ databases">
        <title>Genomic Encyclopedia of Archaeal and Bacterial Type Strains, Phase II (KMG-II): from individual species to whole genera.</title>
        <authorList>
            <person name="Goeker M."/>
        </authorList>
    </citation>
    <scope>NUCLEOTIDE SEQUENCE [LARGE SCALE GENOMIC DNA]</scope>
    <source>
        <strain evidence="9 10">DSM 28823</strain>
    </source>
</reference>
<evidence type="ECO:0000256" key="6">
    <source>
        <dbReference type="ARBA" id="ARBA00022801"/>
    </source>
</evidence>
<dbReference type="EC" id="3.4.11.9" evidence="4"/>
<keyword evidence="9" id="KW-0031">Aminopeptidase</keyword>
<evidence type="ECO:0000256" key="3">
    <source>
        <dbReference type="ARBA" id="ARBA00008766"/>
    </source>
</evidence>
<evidence type="ECO:0000256" key="2">
    <source>
        <dbReference type="ARBA" id="ARBA00001936"/>
    </source>
</evidence>
<keyword evidence="7" id="KW-0464">Manganese</keyword>
<dbReference type="AlphaFoldDB" id="A0A2T5C4K3"/>
<comment type="similarity">
    <text evidence="3">Belongs to the peptidase M24B family.</text>
</comment>
<evidence type="ECO:0000313" key="9">
    <source>
        <dbReference type="EMBL" id="PTN09763.1"/>
    </source>
</evidence>
<dbReference type="Gene3D" id="3.90.230.10">
    <property type="entry name" value="Creatinase/methionine aminopeptidase superfamily"/>
    <property type="match status" value="1"/>
</dbReference>
<dbReference type="GO" id="GO:0030145">
    <property type="term" value="F:manganese ion binding"/>
    <property type="evidence" value="ECO:0007669"/>
    <property type="project" value="InterPro"/>
</dbReference>
<dbReference type="InterPro" id="IPR000994">
    <property type="entry name" value="Pept_M24"/>
</dbReference>
<dbReference type="Gene3D" id="3.40.350.10">
    <property type="entry name" value="Creatinase/prolidase N-terminal domain"/>
    <property type="match status" value="1"/>
</dbReference>
<comment type="caution">
    <text evidence="9">The sequence shown here is derived from an EMBL/GenBank/DDBJ whole genome shotgun (WGS) entry which is preliminary data.</text>
</comment>
<feature type="domain" description="Aminopeptidase P N-terminal" evidence="8">
    <location>
        <begin position="15"/>
        <end position="147"/>
    </location>
</feature>
<dbReference type="Proteomes" id="UP000243525">
    <property type="component" value="Unassembled WGS sequence"/>
</dbReference>
<dbReference type="Pfam" id="PF00557">
    <property type="entry name" value="Peptidase_M24"/>
    <property type="match status" value="1"/>
</dbReference>
<comment type="cofactor">
    <cofactor evidence="2">
        <name>Mn(2+)</name>
        <dbReference type="ChEBI" id="CHEBI:29035"/>
    </cofactor>
</comment>
<dbReference type="EMBL" id="QAAD01000003">
    <property type="protein sequence ID" value="PTN09763.1"/>
    <property type="molecule type" value="Genomic_DNA"/>
</dbReference>
<gene>
    <name evidence="9" type="ORF">C8N47_10357</name>
</gene>
<dbReference type="SMART" id="SM01011">
    <property type="entry name" value="AMP_N"/>
    <property type="match status" value="1"/>
</dbReference>
<dbReference type="PANTHER" id="PTHR43226:SF4">
    <property type="entry name" value="XAA-PRO AMINOPEPTIDASE 3"/>
    <property type="match status" value="1"/>
</dbReference>
<protein>
    <recommendedName>
        <fullName evidence="4">Xaa-Pro aminopeptidase</fullName>
        <ecNumber evidence="4">3.4.11.9</ecNumber>
    </recommendedName>
</protein>
<dbReference type="InterPro" id="IPR036005">
    <property type="entry name" value="Creatinase/aminopeptidase-like"/>
</dbReference>
<dbReference type="SUPFAM" id="SSF55920">
    <property type="entry name" value="Creatinase/aminopeptidase"/>
    <property type="match status" value="1"/>
</dbReference>
<keyword evidence="9" id="KW-0645">Protease</keyword>
<dbReference type="InterPro" id="IPR029149">
    <property type="entry name" value="Creatin/AminoP/Spt16_N"/>
</dbReference>
<sequence>MPIFSPFNFNYKVMFKPEIYSARRQKLKELLSDGLVLLLGNTDVPMNYADNTYHFRQDSNFLYYFGLDFQGLAGLIDINRGNDMLFGDDVDIEDIIWMGPQVSLKENAAKVGCTQTAPFKELFNEITKAINAGRKIHFLPPYRAENKLLLHELLGIHPAKLNEYRSLDLVKAVIAQREVKEAGEIEEIKKACATGYNMHLAAMKMAHPGCWEQTIAGTMEGIAKAQGASASFPIILSQHGETLHNHSHSGYLEEGRLMLVDAGAESLSHYASDFTRTTPVGGKFTQQQREIYEIVLAANNYTTAHVKAGITYQSAHLKAAEVIAGGLKQLGLMKGDVQEAVKAGAHALFFPHGLGHMMGLDVHDMEDLGQIHVGYDEEIRPIDQFGTAYLRLGKRLKPGFVITNEPGIYFIPALIDKWKAEKINTDFIDFGKLEAYRNFGGIRLEDDLLVTESGCELLGERIPITPEEIDTSVNKK</sequence>
<name>A0A2T5C4K3_9BACT</name>
<dbReference type="CDD" id="cd01087">
    <property type="entry name" value="Prolidase"/>
    <property type="match status" value="1"/>
</dbReference>
<keyword evidence="6" id="KW-0378">Hydrolase</keyword>
<keyword evidence="10" id="KW-1185">Reference proteome</keyword>
<dbReference type="GO" id="GO:0005829">
    <property type="term" value="C:cytosol"/>
    <property type="evidence" value="ECO:0007669"/>
    <property type="project" value="TreeGrafter"/>
</dbReference>
<evidence type="ECO:0000313" key="10">
    <source>
        <dbReference type="Proteomes" id="UP000243525"/>
    </source>
</evidence>
<organism evidence="9 10">
    <name type="scientific">Mangrovibacterium marinum</name>
    <dbReference type="NCBI Taxonomy" id="1639118"/>
    <lineage>
        <taxon>Bacteria</taxon>
        <taxon>Pseudomonadati</taxon>
        <taxon>Bacteroidota</taxon>
        <taxon>Bacteroidia</taxon>
        <taxon>Marinilabiliales</taxon>
        <taxon>Prolixibacteraceae</taxon>
        <taxon>Mangrovibacterium</taxon>
    </lineage>
</organism>
<evidence type="ECO:0000256" key="4">
    <source>
        <dbReference type="ARBA" id="ARBA00012574"/>
    </source>
</evidence>
<dbReference type="GO" id="GO:0006508">
    <property type="term" value="P:proteolysis"/>
    <property type="evidence" value="ECO:0007669"/>
    <property type="project" value="TreeGrafter"/>
</dbReference>
<dbReference type="SUPFAM" id="SSF53092">
    <property type="entry name" value="Creatinase/prolidase N-terminal domain"/>
    <property type="match status" value="1"/>
</dbReference>
<dbReference type="PANTHER" id="PTHR43226">
    <property type="entry name" value="XAA-PRO AMINOPEPTIDASE 3"/>
    <property type="match status" value="1"/>
</dbReference>
<evidence type="ECO:0000256" key="1">
    <source>
        <dbReference type="ARBA" id="ARBA00001424"/>
    </source>
</evidence>
<dbReference type="InterPro" id="IPR007865">
    <property type="entry name" value="Aminopep_P_N"/>
</dbReference>